<dbReference type="InterPro" id="IPR052560">
    <property type="entry name" value="RdDP_mobile_element"/>
</dbReference>
<evidence type="ECO:0000313" key="2">
    <source>
        <dbReference type="EMBL" id="CAH2011100.1"/>
    </source>
</evidence>
<gene>
    <name evidence="2" type="ORF">ACAOBT_LOCUS31956</name>
</gene>
<proteinExistence type="predicted"/>
<dbReference type="PANTHER" id="PTHR36688">
    <property type="entry name" value="ENDO/EXONUCLEASE/PHOSPHATASE DOMAIN-CONTAINING PROTEIN"/>
    <property type="match status" value="1"/>
</dbReference>
<feature type="domain" description="Reverse transcriptase" evidence="1">
    <location>
        <begin position="38"/>
        <end position="140"/>
    </location>
</feature>
<protein>
    <recommendedName>
        <fullName evidence="1">Reverse transcriptase domain-containing protein</fullName>
    </recommendedName>
</protein>
<evidence type="ECO:0000313" key="3">
    <source>
        <dbReference type="Proteomes" id="UP001152888"/>
    </source>
</evidence>
<comment type="caution">
    <text evidence="2">The sequence shown here is derived from an EMBL/GenBank/DDBJ whole genome shotgun (WGS) entry which is preliminary data.</text>
</comment>
<dbReference type="AlphaFoldDB" id="A0A9P0Q8X4"/>
<evidence type="ECO:0000259" key="1">
    <source>
        <dbReference type="Pfam" id="PF00078"/>
    </source>
</evidence>
<sequence>MISNLPSNAKDYLLEIFNDVILRGEIIEEWKKLVVVPIPKPNKNFHLANSYHSIYLLFSILKTFERMINNRLEWWMRFHPLLNQQLTFRKGLGTTDALAVIVTLILDLQGAYDQIDLTLLRTKLEMYGLSPHLCYIITYLITIEQFL</sequence>
<dbReference type="InterPro" id="IPR000477">
    <property type="entry name" value="RT_dom"/>
</dbReference>
<reference evidence="2" key="1">
    <citation type="submission" date="2022-03" db="EMBL/GenBank/DDBJ databases">
        <authorList>
            <person name="Sayadi A."/>
        </authorList>
    </citation>
    <scope>NUCLEOTIDE SEQUENCE</scope>
</reference>
<dbReference type="EMBL" id="CAKOFQ010008035">
    <property type="protein sequence ID" value="CAH2011100.1"/>
    <property type="molecule type" value="Genomic_DNA"/>
</dbReference>
<organism evidence="2 3">
    <name type="scientific">Acanthoscelides obtectus</name>
    <name type="common">Bean weevil</name>
    <name type="synonym">Bruchus obtectus</name>
    <dbReference type="NCBI Taxonomy" id="200917"/>
    <lineage>
        <taxon>Eukaryota</taxon>
        <taxon>Metazoa</taxon>
        <taxon>Ecdysozoa</taxon>
        <taxon>Arthropoda</taxon>
        <taxon>Hexapoda</taxon>
        <taxon>Insecta</taxon>
        <taxon>Pterygota</taxon>
        <taxon>Neoptera</taxon>
        <taxon>Endopterygota</taxon>
        <taxon>Coleoptera</taxon>
        <taxon>Polyphaga</taxon>
        <taxon>Cucujiformia</taxon>
        <taxon>Chrysomeloidea</taxon>
        <taxon>Chrysomelidae</taxon>
        <taxon>Bruchinae</taxon>
        <taxon>Bruchini</taxon>
        <taxon>Acanthoscelides</taxon>
    </lineage>
</organism>
<keyword evidence="3" id="KW-1185">Reference proteome</keyword>
<dbReference type="PANTHER" id="PTHR36688:SF1">
    <property type="entry name" value="ENDONUCLEASE_EXONUCLEASE_PHOSPHATASE DOMAIN-CONTAINING PROTEIN"/>
    <property type="match status" value="1"/>
</dbReference>
<name>A0A9P0Q8X4_ACAOB</name>
<dbReference type="Pfam" id="PF00078">
    <property type="entry name" value="RVT_1"/>
    <property type="match status" value="1"/>
</dbReference>
<dbReference type="OrthoDB" id="6922636at2759"/>
<dbReference type="Proteomes" id="UP001152888">
    <property type="component" value="Unassembled WGS sequence"/>
</dbReference>
<accession>A0A9P0Q8X4</accession>